<gene>
    <name evidence="1" type="ORF">EVAR_90683_1</name>
</gene>
<organism evidence="1 2">
    <name type="scientific">Eumeta variegata</name>
    <name type="common">Bagworm moth</name>
    <name type="synonym">Eumeta japonica</name>
    <dbReference type="NCBI Taxonomy" id="151549"/>
    <lineage>
        <taxon>Eukaryota</taxon>
        <taxon>Metazoa</taxon>
        <taxon>Ecdysozoa</taxon>
        <taxon>Arthropoda</taxon>
        <taxon>Hexapoda</taxon>
        <taxon>Insecta</taxon>
        <taxon>Pterygota</taxon>
        <taxon>Neoptera</taxon>
        <taxon>Endopterygota</taxon>
        <taxon>Lepidoptera</taxon>
        <taxon>Glossata</taxon>
        <taxon>Ditrysia</taxon>
        <taxon>Tineoidea</taxon>
        <taxon>Psychidae</taxon>
        <taxon>Oiketicinae</taxon>
        <taxon>Eumeta</taxon>
    </lineage>
</organism>
<dbReference type="Proteomes" id="UP000299102">
    <property type="component" value="Unassembled WGS sequence"/>
</dbReference>
<dbReference type="EMBL" id="BGZK01001454">
    <property type="protein sequence ID" value="GBP80264.1"/>
    <property type="molecule type" value="Genomic_DNA"/>
</dbReference>
<evidence type="ECO:0000313" key="2">
    <source>
        <dbReference type="Proteomes" id="UP000299102"/>
    </source>
</evidence>
<dbReference type="AlphaFoldDB" id="A0A4C1YZN4"/>
<accession>A0A4C1YZN4</accession>
<keyword evidence="2" id="KW-1185">Reference proteome</keyword>
<comment type="caution">
    <text evidence="1">The sequence shown here is derived from an EMBL/GenBank/DDBJ whole genome shotgun (WGS) entry which is preliminary data.</text>
</comment>
<evidence type="ECO:0000313" key="1">
    <source>
        <dbReference type="EMBL" id="GBP80264.1"/>
    </source>
</evidence>
<reference evidence="1 2" key="1">
    <citation type="journal article" date="2019" name="Commun. Biol.">
        <title>The bagworm genome reveals a unique fibroin gene that provides high tensile strength.</title>
        <authorList>
            <person name="Kono N."/>
            <person name="Nakamura H."/>
            <person name="Ohtoshi R."/>
            <person name="Tomita M."/>
            <person name="Numata K."/>
            <person name="Arakawa K."/>
        </authorList>
    </citation>
    <scope>NUCLEOTIDE SEQUENCE [LARGE SCALE GENOMIC DNA]</scope>
</reference>
<protein>
    <submittedName>
        <fullName evidence="1">Uncharacterized protein</fullName>
    </submittedName>
</protein>
<sequence>MGGSPRALGTSKSQEIKKDVVSHVIHDRFRDQFSLRVDISVVLGTVCGGDTHGPDGFRKLFSPLTSAHAHRRRGPLNLLGALFGCETGATSADNERGLLELFKAECLSFHERRKAPAGALRPSDGAPFDSCEETE</sequence>
<proteinExistence type="predicted"/>
<name>A0A4C1YZN4_EUMVA</name>